<dbReference type="AlphaFoldDB" id="A0A2G9WQV7"/>
<sequence length="126" mass="13438">MFDPYTGLSLGGYDPVAYFVSGAAVPGLADYEETYGDTYWHFATEGNAAAFRAAPAVYIPGFGGYALAAVARGVAQPGNPTLFAINRNRLYLFASEAERQSFLADPDAMIAAAAARWPDVLKLLAY</sequence>
<organism evidence="1 2">
    <name type="scientific">Pleomorphomonas carboxyditropha</name>
    <dbReference type="NCBI Taxonomy" id="2023338"/>
    <lineage>
        <taxon>Bacteria</taxon>
        <taxon>Pseudomonadati</taxon>
        <taxon>Pseudomonadota</taxon>
        <taxon>Alphaproteobacteria</taxon>
        <taxon>Hyphomicrobiales</taxon>
        <taxon>Pleomorphomonadaceae</taxon>
        <taxon>Pleomorphomonas</taxon>
    </lineage>
</organism>
<dbReference type="EMBL" id="NQVN01000021">
    <property type="protein sequence ID" value="PIO97097.1"/>
    <property type="molecule type" value="Genomic_DNA"/>
</dbReference>
<comment type="caution">
    <text evidence="1">The sequence shown here is derived from an EMBL/GenBank/DDBJ whole genome shotgun (WGS) entry which is preliminary data.</text>
</comment>
<accession>A0A2G9WQV7</accession>
<dbReference type="NCBIfam" id="NF041384">
    <property type="entry name" value="YHS_seleno_dom"/>
    <property type="match status" value="1"/>
</dbReference>
<reference evidence="1 2" key="1">
    <citation type="submission" date="2017-08" db="EMBL/GenBank/DDBJ databases">
        <title>Pleomorphomonas carboxidotrophicus sp. nov., a new mesophilic hydrogenogenic carboxidotroph.</title>
        <authorList>
            <person name="Esquivel-Elizondo S."/>
            <person name="Krajmalnik-Brown R."/>
            <person name="Maldonado J."/>
        </authorList>
    </citation>
    <scope>NUCLEOTIDE SEQUENCE [LARGE SCALE GENOMIC DNA]</scope>
    <source>
        <strain evidence="1 2">SVCO-16</strain>
    </source>
</reference>
<proteinExistence type="predicted"/>
<name>A0A2G9WQV7_9HYPH</name>
<dbReference type="Proteomes" id="UP000231070">
    <property type="component" value="Unassembled WGS sequence"/>
</dbReference>
<keyword evidence="2" id="KW-1185">Reference proteome</keyword>
<gene>
    <name evidence="1" type="ORF">CJ014_21750</name>
</gene>
<dbReference type="RefSeq" id="WP_100082613.1">
    <property type="nucleotide sequence ID" value="NZ_NQVN01000021.1"/>
</dbReference>
<evidence type="ECO:0008006" key="3">
    <source>
        <dbReference type="Google" id="ProtNLM"/>
    </source>
</evidence>
<dbReference type="OrthoDB" id="344729at2"/>
<evidence type="ECO:0000313" key="1">
    <source>
        <dbReference type="EMBL" id="PIO97097.1"/>
    </source>
</evidence>
<protein>
    <recommendedName>
        <fullName evidence="3">YHS domain-containing protein</fullName>
    </recommendedName>
</protein>
<evidence type="ECO:0000313" key="2">
    <source>
        <dbReference type="Proteomes" id="UP000231070"/>
    </source>
</evidence>